<organism evidence="3 4">
    <name type="scientific">Plakobranchus ocellatus</name>
    <dbReference type="NCBI Taxonomy" id="259542"/>
    <lineage>
        <taxon>Eukaryota</taxon>
        <taxon>Metazoa</taxon>
        <taxon>Spiralia</taxon>
        <taxon>Lophotrochozoa</taxon>
        <taxon>Mollusca</taxon>
        <taxon>Gastropoda</taxon>
        <taxon>Heterobranchia</taxon>
        <taxon>Euthyneura</taxon>
        <taxon>Panpulmonata</taxon>
        <taxon>Sacoglossa</taxon>
        <taxon>Placobranchoidea</taxon>
        <taxon>Plakobranchidae</taxon>
        <taxon>Plakobranchus</taxon>
    </lineage>
</organism>
<dbReference type="Proteomes" id="UP000735302">
    <property type="component" value="Unassembled WGS sequence"/>
</dbReference>
<feature type="region of interest" description="Disordered" evidence="1">
    <location>
        <begin position="1"/>
        <end position="32"/>
    </location>
</feature>
<protein>
    <submittedName>
        <fullName evidence="3">PiggyBac transposable element-derived protein 4</fullName>
    </submittedName>
</protein>
<accession>A0AAV3Y6A9</accession>
<evidence type="ECO:0000313" key="3">
    <source>
        <dbReference type="EMBL" id="GFN77996.1"/>
    </source>
</evidence>
<feature type="compositionally biased region" description="Acidic residues" evidence="1">
    <location>
        <begin position="58"/>
        <end position="70"/>
    </location>
</feature>
<dbReference type="Pfam" id="PF13843">
    <property type="entry name" value="DDE_Tnp_1_7"/>
    <property type="match status" value="1"/>
</dbReference>
<reference evidence="3 4" key="1">
    <citation type="journal article" date="2021" name="Elife">
        <title>Chloroplast acquisition without the gene transfer in kleptoplastic sea slugs, Plakobranchus ocellatus.</title>
        <authorList>
            <person name="Maeda T."/>
            <person name="Takahashi S."/>
            <person name="Yoshida T."/>
            <person name="Shimamura S."/>
            <person name="Takaki Y."/>
            <person name="Nagai Y."/>
            <person name="Toyoda A."/>
            <person name="Suzuki Y."/>
            <person name="Arimoto A."/>
            <person name="Ishii H."/>
            <person name="Satoh N."/>
            <person name="Nishiyama T."/>
            <person name="Hasebe M."/>
            <person name="Maruyama T."/>
            <person name="Minagawa J."/>
            <person name="Obokata J."/>
            <person name="Shigenobu S."/>
        </authorList>
    </citation>
    <scope>NUCLEOTIDE SEQUENCE [LARGE SCALE GENOMIC DNA]</scope>
</reference>
<name>A0AAV3Y6A9_9GAST</name>
<dbReference type="InterPro" id="IPR029526">
    <property type="entry name" value="PGBD"/>
</dbReference>
<sequence>MDSSNSSSDSRSNCRPNSRTRKRTAGGFTAEQVQSMCLDSDFEIDLDNDSDFVLSGGEESESESSDEENSVDPNIDLDVRNAGGCSGQSADQSDEDHQAGNQARSRNILASDREWVDIDLGLENGDQEQDSLETENSFRFVPKSEVGVNRTIVNENSNELDCFSAIITDEVLETLTRTTNDFAKVQVQKNTPARKRSRFLTWVNTTCSEMLKLFAVVIMMGVDPRPSIRDYWASHPGLLTPWYATMFARERFEAIYQTMVHAGESQATGKAKIEPFIRSIMKRCQECFTPGQNLSIDEMIIGFKGRWKYRQFNASKPHKYHVKSFGLVDSSTGYVCELLIYFGSETSFSPELDPTSSHAVKIFKTLLEPVGKGHHIFADRFYTTKALVMFLLQEKQYYTGTLQTNRKGFPNDLKTLKLAHKQSRYWKQNDGKIICCAFKDKKAKKHVTMVSTKTIVANVEVRPGVSKPQVVHTYNQFMNGCDRSDQSLGYYGIHNRRSNKWWKKIFLWILEIAMLNAFILFKQRRPAGTLKSHLHTFKNFKLNLVTQLARRAITSADPSTPVPTPSKRGRKSTTGPVERFTENKHLIVRTNEDRRCKYCSTPDKPVRTSFNCEGCSDTPHLHPAGCFKAYHTA</sequence>
<proteinExistence type="predicted"/>
<feature type="compositionally biased region" description="Low complexity" evidence="1">
    <location>
        <begin position="1"/>
        <end position="17"/>
    </location>
</feature>
<feature type="region of interest" description="Disordered" evidence="1">
    <location>
        <begin position="48"/>
        <end position="108"/>
    </location>
</feature>
<evidence type="ECO:0000259" key="2">
    <source>
        <dbReference type="Pfam" id="PF13843"/>
    </source>
</evidence>
<feature type="domain" description="PiggyBac transposable element-derived protein" evidence="2">
    <location>
        <begin position="160"/>
        <end position="518"/>
    </location>
</feature>
<evidence type="ECO:0000313" key="4">
    <source>
        <dbReference type="Proteomes" id="UP000735302"/>
    </source>
</evidence>
<keyword evidence="4" id="KW-1185">Reference proteome</keyword>
<dbReference type="PANTHER" id="PTHR46599">
    <property type="entry name" value="PIGGYBAC TRANSPOSABLE ELEMENT-DERIVED PROTEIN 4"/>
    <property type="match status" value="1"/>
</dbReference>
<dbReference type="AlphaFoldDB" id="A0AAV3Y6A9"/>
<dbReference type="PANTHER" id="PTHR46599:SF3">
    <property type="entry name" value="PIGGYBAC TRANSPOSABLE ELEMENT-DERIVED PROTEIN 4"/>
    <property type="match status" value="1"/>
</dbReference>
<dbReference type="EMBL" id="BLXT01000521">
    <property type="protein sequence ID" value="GFN77996.1"/>
    <property type="molecule type" value="Genomic_DNA"/>
</dbReference>
<feature type="region of interest" description="Disordered" evidence="1">
    <location>
        <begin position="554"/>
        <end position="579"/>
    </location>
</feature>
<evidence type="ECO:0000256" key="1">
    <source>
        <dbReference type="SAM" id="MobiDB-lite"/>
    </source>
</evidence>
<gene>
    <name evidence="3" type="ORF">PoB_000450200</name>
</gene>
<comment type="caution">
    <text evidence="3">The sequence shown here is derived from an EMBL/GenBank/DDBJ whole genome shotgun (WGS) entry which is preliminary data.</text>
</comment>